<proteinExistence type="predicted"/>
<feature type="compositionally biased region" description="Basic and acidic residues" evidence="1">
    <location>
        <begin position="1"/>
        <end position="19"/>
    </location>
</feature>
<keyword evidence="3" id="KW-1185">Reference proteome</keyword>
<evidence type="ECO:0000313" key="3">
    <source>
        <dbReference type="Proteomes" id="UP000265341"/>
    </source>
</evidence>
<accession>A0A399EL77</accession>
<name>A0A399EL77_9DEIN</name>
<dbReference type="Proteomes" id="UP000265341">
    <property type="component" value="Unassembled WGS sequence"/>
</dbReference>
<dbReference type="EMBL" id="QWLA01000061">
    <property type="protein sequence ID" value="RIH84213.1"/>
    <property type="molecule type" value="Genomic_DNA"/>
</dbReference>
<sequence>MNESEWGTRHSATEARPEDLVALEPPPVSEDIEDVPAMVLFAARASTPELRVIYRALEIWLLEAPSRPQERELGWQMHQALERELERRVRESIWPRDEEADLPF</sequence>
<dbReference type="AlphaFoldDB" id="A0A399EL77"/>
<gene>
    <name evidence="2" type="ORF">Mrose_02726</name>
</gene>
<comment type="caution">
    <text evidence="2">The sequence shown here is derived from an EMBL/GenBank/DDBJ whole genome shotgun (WGS) entry which is preliminary data.</text>
</comment>
<organism evidence="2 3">
    <name type="scientific">Calidithermus roseus</name>
    <dbReference type="NCBI Taxonomy" id="1644118"/>
    <lineage>
        <taxon>Bacteria</taxon>
        <taxon>Thermotogati</taxon>
        <taxon>Deinococcota</taxon>
        <taxon>Deinococci</taxon>
        <taxon>Thermales</taxon>
        <taxon>Thermaceae</taxon>
        <taxon>Calidithermus</taxon>
    </lineage>
</organism>
<feature type="region of interest" description="Disordered" evidence="1">
    <location>
        <begin position="1"/>
        <end position="22"/>
    </location>
</feature>
<reference evidence="2 3" key="1">
    <citation type="submission" date="2018-08" db="EMBL/GenBank/DDBJ databases">
        <title>Meiothermus roseus NBRC 110900 genome sequencing project.</title>
        <authorList>
            <person name="Da Costa M.S."/>
            <person name="Albuquerque L."/>
            <person name="Raposo P."/>
            <person name="Froufe H.J.C."/>
            <person name="Barroso C.S."/>
            <person name="Egas C."/>
        </authorList>
    </citation>
    <scope>NUCLEOTIDE SEQUENCE [LARGE SCALE GENOMIC DNA]</scope>
    <source>
        <strain evidence="2 3">NBRC 110900</strain>
    </source>
</reference>
<dbReference type="OrthoDB" id="34473at2"/>
<evidence type="ECO:0000313" key="2">
    <source>
        <dbReference type="EMBL" id="RIH84213.1"/>
    </source>
</evidence>
<evidence type="ECO:0000256" key="1">
    <source>
        <dbReference type="SAM" id="MobiDB-lite"/>
    </source>
</evidence>
<protein>
    <submittedName>
        <fullName evidence="2">Uncharacterized protein</fullName>
    </submittedName>
</protein>
<dbReference type="RefSeq" id="WP_147371666.1">
    <property type="nucleotide sequence ID" value="NZ_QWLA01000061.1"/>
</dbReference>